<protein>
    <submittedName>
        <fullName evidence="3">Predicted metal-dependent hydrolase, TIM-barrel fold</fullName>
    </submittedName>
</protein>
<gene>
    <name evidence="3" type="ORF">SAMN02982931_01652</name>
</gene>
<dbReference type="AlphaFoldDB" id="A0A1G6BN28"/>
<dbReference type="PANTHER" id="PTHR43569:SF1">
    <property type="entry name" value="BLL3371 PROTEIN"/>
    <property type="match status" value="1"/>
</dbReference>
<dbReference type="InterPro" id="IPR006680">
    <property type="entry name" value="Amidohydro-rel"/>
</dbReference>
<proteinExistence type="inferred from homology"/>
<dbReference type="InterPro" id="IPR032466">
    <property type="entry name" value="Metal_Hydrolase"/>
</dbReference>
<dbReference type="STRING" id="665467.SAMN02982931_01652"/>
<dbReference type="OrthoDB" id="9787654at2"/>
<dbReference type="SUPFAM" id="SSF51556">
    <property type="entry name" value="Metallo-dependent hydrolases"/>
    <property type="match status" value="1"/>
</dbReference>
<accession>A0A1G6BN28</accession>
<keyword evidence="4" id="KW-1185">Reference proteome</keyword>
<evidence type="ECO:0000256" key="1">
    <source>
        <dbReference type="ARBA" id="ARBA00038310"/>
    </source>
</evidence>
<evidence type="ECO:0000259" key="2">
    <source>
        <dbReference type="Pfam" id="PF04909"/>
    </source>
</evidence>
<dbReference type="RefSeq" id="WP_090875938.1">
    <property type="nucleotide sequence ID" value="NZ_FMXQ01000003.1"/>
</dbReference>
<dbReference type="Pfam" id="PF04909">
    <property type="entry name" value="Amidohydro_2"/>
    <property type="match status" value="1"/>
</dbReference>
<evidence type="ECO:0000313" key="4">
    <source>
        <dbReference type="Proteomes" id="UP000199071"/>
    </source>
</evidence>
<dbReference type="Proteomes" id="UP000199071">
    <property type="component" value="Unassembled WGS sequence"/>
</dbReference>
<dbReference type="GO" id="GO:0016787">
    <property type="term" value="F:hydrolase activity"/>
    <property type="evidence" value="ECO:0007669"/>
    <property type="project" value="UniProtKB-KW"/>
</dbReference>
<evidence type="ECO:0000313" key="3">
    <source>
        <dbReference type="EMBL" id="SDB22076.1"/>
    </source>
</evidence>
<comment type="similarity">
    <text evidence="1">Belongs to the metallo-dependent hydrolases superfamily.</text>
</comment>
<keyword evidence="3" id="KW-0378">Hydrolase</keyword>
<dbReference type="EMBL" id="FMXQ01000003">
    <property type="protein sequence ID" value="SDB22076.1"/>
    <property type="molecule type" value="Genomic_DNA"/>
</dbReference>
<dbReference type="Gene3D" id="3.20.20.140">
    <property type="entry name" value="Metal-dependent hydrolases"/>
    <property type="match status" value="1"/>
</dbReference>
<reference evidence="3 4" key="1">
    <citation type="submission" date="2016-10" db="EMBL/GenBank/DDBJ databases">
        <authorList>
            <person name="de Groot N.N."/>
        </authorList>
    </citation>
    <scope>NUCLEOTIDE SEQUENCE [LARGE SCALE GENOMIC DNA]</scope>
    <source>
        <strain evidence="3 4">ATCC 35022</strain>
    </source>
</reference>
<name>A0A1G6BN28_9HYPH</name>
<feature type="domain" description="Amidohydrolase-related" evidence="2">
    <location>
        <begin position="7"/>
        <end position="289"/>
    </location>
</feature>
<dbReference type="InterPro" id="IPR052350">
    <property type="entry name" value="Metallo-dep_Lactonases"/>
</dbReference>
<organism evidence="3 4">
    <name type="scientific">Bauldia litoralis</name>
    <dbReference type="NCBI Taxonomy" id="665467"/>
    <lineage>
        <taxon>Bacteria</taxon>
        <taxon>Pseudomonadati</taxon>
        <taxon>Pseudomonadota</taxon>
        <taxon>Alphaproteobacteria</taxon>
        <taxon>Hyphomicrobiales</taxon>
        <taxon>Kaistiaceae</taxon>
        <taxon>Bauldia</taxon>
    </lineage>
</organism>
<dbReference type="PANTHER" id="PTHR43569">
    <property type="entry name" value="AMIDOHYDROLASE"/>
    <property type="match status" value="1"/>
</dbReference>
<sequence length="289" mass="32553">MAELAFVDTHFHLHDMKHPTLRYGWLEPDAVHGLLPDTDPLKSQHYFIKDYLAEIRFANVPKAIHVQAAVDTPDPVDETAWLQAFANETGYPHGIIAECHLARPDAAEVLDRHLQFANVRGIRNFGQGRYLIDDAWRKGFAELAPRNLVSCIDTRVELADDIADLARSFPETVICVDHCAIPVGRDPESFRRWRAAMDRMAEGDNVTMKISGLGMGDPLWTIDSIRPYVLGSIEAFGVDRVVFGTNWPVDRMFSSYPDVINAYAAIIADFPEADQVKMFSGNAERIFRI</sequence>